<evidence type="ECO:0000256" key="1">
    <source>
        <dbReference type="ARBA" id="ARBA00004477"/>
    </source>
</evidence>
<evidence type="ECO:0000256" key="11">
    <source>
        <dbReference type="SAM" id="Phobius"/>
    </source>
</evidence>
<name>A0A812WNR4_9DINO</name>
<dbReference type="GO" id="GO:0015031">
    <property type="term" value="P:protein transport"/>
    <property type="evidence" value="ECO:0007669"/>
    <property type="project" value="UniProtKB-KW"/>
</dbReference>
<keyword evidence="6" id="KW-0931">ER-Golgi transport</keyword>
<feature type="non-terminal residue" evidence="12">
    <location>
        <position position="179"/>
    </location>
</feature>
<dbReference type="GO" id="GO:0005789">
    <property type="term" value="C:endoplasmic reticulum membrane"/>
    <property type="evidence" value="ECO:0007669"/>
    <property type="project" value="UniProtKB-SubCell"/>
</dbReference>
<feature type="transmembrane region" description="Helical" evidence="11">
    <location>
        <begin position="105"/>
        <end position="126"/>
    </location>
</feature>
<dbReference type="InterPro" id="IPR000133">
    <property type="entry name" value="ER_ret_rcpt"/>
</dbReference>
<feature type="transmembrane region" description="Helical" evidence="11">
    <location>
        <begin position="71"/>
        <end position="93"/>
    </location>
</feature>
<evidence type="ECO:0000256" key="2">
    <source>
        <dbReference type="ARBA" id="ARBA00010120"/>
    </source>
</evidence>
<evidence type="ECO:0000256" key="7">
    <source>
        <dbReference type="ARBA" id="ARBA00022927"/>
    </source>
</evidence>
<gene>
    <name evidence="12" type="primary">kdelr</name>
    <name evidence="12" type="ORF">SNEC2469_LOCUS20003</name>
</gene>
<dbReference type="EMBL" id="CAJNJA010034536">
    <property type="protein sequence ID" value="CAE7694309.1"/>
    <property type="molecule type" value="Genomic_DNA"/>
</dbReference>
<keyword evidence="4 11" id="KW-0812">Transmembrane</keyword>
<evidence type="ECO:0000256" key="9">
    <source>
        <dbReference type="ARBA" id="ARBA00023136"/>
    </source>
</evidence>
<accession>A0A812WNR4</accession>
<keyword evidence="3" id="KW-0813">Transport</keyword>
<comment type="caution">
    <text evidence="12">The sequence shown here is derived from an EMBL/GenBank/DDBJ whole genome shotgun (WGS) entry which is preliminary data.</text>
</comment>
<keyword evidence="8 11" id="KW-1133">Transmembrane helix</keyword>
<evidence type="ECO:0000256" key="8">
    <source>
        <dbReference type="ARBA" id="ARBA00022989"/>
    </source>
</evidence>
<feature type="transmembrane region" description="Helical" evidence="11">
    <location>
        <begin position="44"/>
        <end position="64"/>
    </location>
</feature>
<comment type="similarity">
    <text evidence="2">Belongs to the ERD2 family.</text>
</comment>
<keyword evidence="10" id="KW-0675">Receptor</keyword>
<sequence length="179" mass="21058">CALLASFCLYYYPSYEKDKDNFGIHIFEKFELLPKNSPLKSSPMVAASFLYAVVAVLALMWYFVRRSQHGFWVSYFCCYYEAMGAVALIPQLWMFHQDKRVSPLLSYFVVLTALNRFFTLCFWICYPRVFLWRYPDNRGVQMVSETLNLLILSDFLFYWARSKIRGDAEVIIGDSSQMV</sequence>
<reference evidence="12" key="1">
    <citation type="submission" date="2021-02" db="EMBL/GenBank/DDBJ databases">
        <authorList>
            <person name="Dougan E. K."/>
            <person name="Rhodes N."/>
            <person name="Thang M."/>
            <person name="Chan C."/>
        </authorList>
    </citation>
    <scope>NUCLEOTIDE SEQUENCE</scope>
</reference>
<evidence type="ECO:0000313" key="12">
    <source>
        <dbReference type="EMBL" id="CAE7694309.1"/>
    </source>
</evidence>
<evidence type="ECO:0000256" key="5">
    <source>
        <dbReference type="ARBA" id="ARBA00022824"/>
    </source>
</evidence>
<keyword evidence="13" id="KW-1185">Reference proteome</keyword>
<keyword evidence="7" id="KW-0653">Protein transport</keyword>
<comment type="subcellular location">
    <subcellularLocation>
        <location evidence="1">Endoplasmic reticulum membrane</location>
        <topology evidence="1">Multi-pass membrane protein</topology>
    </subcellularLocation>
</comment>
<protein>
    <submittedName>
        <fullName evidence="12">Kdelr protein</fullName>
    </submittedName>
</protein>
<dbReference type="Pfam" id="PF00810">
    <property type="entry name" value="ER_lumen_recept"/>
    <property type="match status" value="1"/>
</dbReference>
<dbReference type="GO" id="GO:0006621">
    <property type="term" value="P:protein retention in ER lumen"/>
    <property type="evidence" value="ECO:0007669"/>
    <property type="project" value="InterPro"/>
</dbReference>
<dbReference type="Proteomes" id="UP000601435">
    <property type="component" value="Unassembled WGS sequence"/>
</dbReference>
<evidence type="ECO:0000256" key="10">
    <source>
        <dbReference type="ARBA" id="ARBA00023170"/>
    </source>
</evidence>
<evidence type="ECO:0000256" key="3">
    <source>
        <dbReference type="ARBA" id="ARBA00022448"/>
    </source>
</evidence>
<dbReference type="AlphaFoldDB" id="A0A812WNR4"/>
<keyword evidence="9 11" id="KW-0472">Membrane</keyword>
<dbReference type="GO" id="GO:0046923">
    <property type="term" value="F:ER retention sequence binding"/>
    <property type="evidence" value="ECO:0007669"/>
    <property type="project" value="InterPro"/>
</dbReference>
<evidence type="ECO:0000313" key="13">
    <source>
        <dbReference type="Proteomes" id="UP000601435"/>
    </source>
</evidence>
<keyword evidence="5" id="KW-0256">Endoplasmic reticulum</keyword>
<dbReference type="OrthoDB" id="434428at2759"/>
<proteinExistence type="inferred from homology"/>
<organism evidence="12 13">
    <name type="scientific">Symbiodinium necroappetens</name>
    <dbReference type="NCBI Taxonomy" id="1628268"/>
    <lineage>
        <taxon>Eukaryota</taxon>
        <taxon>Sar</taxon>
        <taxon>Alveolata</taxon>
        <taxon>Dinophyceae</taxon>
        <taxon>Suessiales</taxon>
        <taxon>Symbiodiniaceae</taxon>
        <taxon>Symbiodinium</taxon>
    </lineage>
</organism>
<evidence type="ECO:0000256" key="6">
    <source>
        <dbReference type="ARBA" id="ARBA00022892"/>
    </source>
</evidence>
<dbReference type="GO" id="GO:0016192">
    <property type="term" value="P:vesicle-mediated transport"/>
    <property type="evidence" value="ECO:0007669"/>
    <property type="project" value="UniProtKB-KW"/>
</dbReference>
<evidence type="ECO:0000256" key="4">
    <source>
        <dbReference type="ARBA" id="ARBA00022692"/>
    </source>
</evidence>